<keyword evidence="2" id="KW-1133">Transmembrane helix</keyword>
<name>A0A0M3I3T4_ASCLU</name>
<feature type="compositionally biased region" description="Polar residues" evidence="1">
    <location>
        <begin position="192"/>
        <end position="203"/>
    </location>
</feature>
<dbReference type="WBParaSite" id="ALUE_0001134601-mRNA-1">
    <property type="protein sequence ID" value="ALUE_0001134601-mRNA-1"/>
    <property type="gene ID" value="ALUE_0001134601"/>
</dbReference>
<feature type="compositionally biased region" description="Low complexity" evidence="1">
    <location>
        <begin position="247"/>
        <end position="259"/>
    </location>
</feature>
<keyword evidence="2" id="KW-0472">Membrane</keyword>
<evidence type="ECO:0000256" key="2">
    <source>
        <dbReference type="SAM" id="Phobius"/>
    </source>
</evidence>
<proteinExistence type="predicted"/>
<feature type="region of interest" description="Disordered" evidence="1">
    <location>
        <begin position="374"/>
        <end position="404"/>
    </location>
</feature>
<organism evidence="4 5">
    <name type="scientific">Ascaris lumbricoides</name>
    <name type="common">Giant roundworm</name>
    <dbReference type="NCBI Taxonomy" id="6252"/>
    <lineage>
        <taxon>Eukaryota</taxon>
        <taxon>Metazoa</taxon>
        <taxon>Ecdysozoa</taxon>
        <taxon>Nematoda</taxon>
        <taxon>Chromadorea</taxon>
        <taxon>Rhabditida</taxon>
        <taxon>Spirurina</taxon>
        <taxon>Ascaridomorpha</taxon>
        <taxon>Ascaridoidea</taxon>
        <taxon>Ascarididae</taxon>
        <taxon>Ascaris</taxon>
    </lineage>
</organism>
<accession>A0A0M3I3T4</accession>
<feature type="transmembrane region" description="Helical" evidence="2">
    <location>
        <begin position="45"/>
        <end position="65"/>
    </location>
</feature>
<keyword evidence="4" id="KW-1185">Reference proteome</keyword>
<evidence type="ECO:0000256" key="3">
    <source>
        <dbReference type="SAM" id="SignalP"/>
    </source>
</evidence>
<keyword evidence="2" id="KW-0812">Transmembrane</keyword>
<feature type="compositionally biased region" description="Polar residues" evidence="1">
    <location>
        <begin position="374"/>
        <end position="383"/>
    </location>
</feature>
<evidence type="ECO:0000313" key="4">
    <source>
        <dbReference type="Proteomes" id="UP000036681"/>
    </source>
</evidence>
<feature type="region of interest" description="Disordered" evidence="1">
    <location>
        <begin position="188"/>
        <end position="260"/>
    </location>
</feature>
<dbReference type="AlphaFoldDB" id="A0A0M3I3T4"/>
<reference evidence="5" key="1">
    <citation type="submission" date="2017-02" db="UniProtKB">
        <authorList>
            <consortium name="WormBaseParasite"/>
        </authorList>
    </citation>
    <scope>IDENTIFICATION</scope>
</reference>
<feature type="signal peptide" evidence="3">
    <location>
        <begin position="1"/>
        <end position="21"/>
    </location>
</feature>
<feature type="chain" id="PRO_5005656918" evidence="3">
    <location>
        <begin position="22"/>
        <end position="404"/>
    </location>
</feature>
<dbReference type="Proteomes" id="UP000036681">
    <property type="component" value="Unplaced"/>
</dbReference>
<evidence type="ECO:0000256" key="1">
    <source>
        <dbReference type="SAM" id="MobiDB-lite"/>
    </source>
</evidence>
<protein>
    <submittedName>
        <fullName evidence="5">Transmembrane protein</fullName>
    </submittedName>
</protein>
<keyword evidence="3" id="KW-0732">Signal</keyword>
<feature type="compositionally biased region" description="Basic and acidic residues" evidence="1">
    <location>
        <begin position="204"/>
        <end position="226"/>
    </location>
</feature>
<sequence length="404" mass="44398">MGGCPSILFHFYLVLTTYVLASSPQIESLSWYPDHDTLSNINAIIIIIALVSGLVVVIAFIILHLTRPRVEPEKMEVSAPIYPSMPLTRPLLTQNKQRDNYHQGTQLLTSKADNSDGIIMDDTQWANDETPAPRAGQKVQVRQLRGKLRGKECEANGFVGDRVDDAGNIATAVEKMQTQMPELKDLLKPANESESGASISTTKTESDRRESERLDSDRTDSSKTEGESNETNGSKDLSVSGDRDASSRSSSSRRTQTSSWGWMRSPRDVFANRPPQVNTSAFQIPSWMNVENAQSGIITDNSSGLRLGYAPPPIFAAQTLPLATPQRMPQILSPIGQHQVPPILHNPIVPVLPPIHYQQSPFIGVPFIWTPETTQPTQYSSASDSDKKEPSSETLVLNVDLASP</sequence>
<evidence type="ECO:0000313" key="5">
    <source>
        <dbReference type="WBParaSite" id="ALUE_0001134601-mRNA-1"/>
    </source>
</evidence>